<sequence>MKLHAATAMFPGDSYDSALSKLASNKVIDAGQSVSIAHVQLCPQNHGKLSIEGLNLLKTRFNDSQFRLHATCRLSVNGYRRYDASTPFEASRSYFQEMSELSKFVNAPAYSLHSGRRSESTLESMISNVFYIQDLFDCPVAVEGLYPAKGNRLLVSTWEEYKKLMLSGVFYALDMSHLNIVATKERYWDLELLVELLSHPHCIEVHISGNNGYADKHEPIFVETLPAWWQFMDHVGPNAVIFTESNQYMYSKKGVGQ</sequence>
<evidence type="ECO:0000313" key="1">
    <source>
        <dbReference type="EMBL" id="MFA0809294.1"/>
    </source>
</evidence>
<dbReference type="InterPro" id="IPR036237">
    <property type="entry name" value="Xyl_isomerase-like_sf"/>
</dbReference>
<reference evidence="1 2" key="1">
    <citation type="submission" date="2024-08" db="EMBL/GenBank/DDBJ databases">
        <authorList>
            <person name="Ishaq N."/>
        </authorList>
    </citation>
    <scope>NUCLEOTIDE SEQUENCE [LARGE SCALE GENOMIC DNA]</scope>
    <source>
        <strain evidence="1 2">DSM 18651</strain>
    </source>
</reference>
<comment type="caution">
    <text evidence="1">The sequence shown here is derived from an EMBL/GenBank/DDBJ whole genome shotgun (WGS) entry which is preliminary data.</text>
</comment>
<organism evidence="1 2">
    <name type="scientific">Microbulbifer epialgicus</name>
    <dbReference type="NCBI Taxonomy" id="393907"/>
    <lineage>
        <taxon>Bacteria</taxon>
        <taxon>Pseudomonadati</taxon>
        <taxon>Pseudomonadota</taxon>
        <taxon>Gammaproteobacteria</taxon>
        <taxon>Cellvibrionales</taxon>
        <taxon>Microbulbiferaceae</taxon>
        <taxon>Microbulbifer</taxon>
    </lineage>
</organism>
<dbReference type="Gene3D" id="3.20.20.150">
    <property type="entry name" value="Divalent-metal-dependent TIM barrel enzymes"/>
    <property type="match status" value="1"/>
</dbReference>
<protein>
    <recommendedName>
        <fullName evidence="3">Sugar phosphate isomerase/epimerase</fullName>
    </recommendedName>
</protein>
<proteinExistence type="predicted"/>
<evidence type="ECO:0000313" key="2">
    <source>
        <dbReference type="Proteomes" id="UP001569428"/>
    </source>
</evidence>
<dbReference type="SUPFAM" id="SSF51658">
    <property type="entry name" value="Xylose isomerase-like"/>
    <property type="match status" value="1"/>
</dbReference>
<keyword evidence="2" id="KW-1185">Reference proteome</keyword>
<name>A0ABV4NTH3_9GAMM</name>
<accession>A0ABV4NTH3</accession>
<dbReference type="Proteomes" id="UP001569428">
    <property type="component" value="Unassembled WGS sequence"/>
</dbReference>
<dbReference type="EMBL" id="JBGMEK010000001">
    <property type="protein sequence ID" value="MFA0809294.1"/>
    <property type="molecule type" value="Genomic_DNA"/>
</dbReference>
<dbReference type="RefSeq" id="WP_371836915.1">
    <property type="nucleotide sequence ID" value="NZ_JBGMEK010000001.1"/>
</dbReference>
<evidence type="ECO:0008006" key="3">
    <source>
        <dbReference type="Google" id="ProtNLM"/>
    </source>
</evidence>
<gene>
    <name evidence="1" type="ORF">ACCI49_00060</name>
</gene>